<protein>
    <submittedName>
        <fullName evidence="2">Winged helix-turn-helix transcriptional regulator</fullName>
    </submittedName>
</protein>
<name>A0ABS2WQR8_9BACT</name>
<dbReference type="InterPro" id="IPR036388">
    <property type="entry name" value="WH-like_DNA-bd_sf"/>
</dbReference>
<gene>
    <name evidence="2" type="ORF">JWV37_03995</name>
</gene>
<dbReference type="Gene3D" id="1.10.10.10">
    <property type="entry name" value="Winged helix-like DNA-binding domain superfamily/Winged helix DNA-binding domain"/>
    <property type="match status" value="1"/>
</dbReference>
<evidence type="ECO:0000259" key="1">
    <source>
        <dbReference type="Pfam" id="PF12802"/>
    </source>
</evidence>
<accession>A0ABS2WQR8</accession>
<reference evidence="2 3" key="1">
    <citation type="submission" date="2021-02" db="EMBL/GenBank/DDBJ databases">
        <title>Sulfurospirillum tamanensis sp. nov.</title>
        <authorList>
            <person name="Frolova A."/>
            <person name="Merkel A."/>
            <person name="Slobodkin A."/>
        </authorList>
    </citation>
    <scope>NUCLEOTIDE SEQUENCE [LARGE SCALE GENOMIC DNA]</scope>
    <source>
        <strain evidence="2 3">T05b</strain>
    </source>
</reference>
<dbReference type="InterPro" id="IPR000835">
    <property type="entry name" value="HTH_MarR-typ"/>
</dbReference>
<evidence type="ECO:0000313" key="3">
    <source>
        <dbReference type="Proteomes" id="UP000703590"/>
    </source>
</evidence>
<reference evidence="3" key="2">
    <citation type="submission" date="2021-02" db="EMBL/GenBank/DDBJ databases">
        <title>Sulfurospirillum tamanensis sp. nov.</title>
        <authorList>
            <person name="Merkel A.Y."/>
        </authorList>
    </citation>
    <scope>NUCLEOTIDE SEQUENCE [LARGE SCALE GENOMIC DNA]</scope>
    <source>
        <strain evidence="3">T05b</strain>
    </source>
</reference>
<dbReference type="InterPro" id="IPR036390">
    <property type="entry name" value="WH_DNA-bd_sf"/>
</dbReference>
<reference evidence="2 3" key="3">
    <citation type="submission" date="2021-02" db="EMBL/GenBank/DDBJ databases">
        <authorList>
            <person name="Merkel A.Y."/>
        </authorList>
    </citation>
    <scope>NUCLEOTIDE SEQUENCE [LARGE SCALE GENOMIC DNA]</scope>
    <source>
        <strain evidence="2 3">T05b</strain>
    </source>
</reference>
<sequence>MWSGQQDIKFLLLDKLAWVEEFSRQEAKAYGYEDHDILSSSGILTFVDHGVVTISSIAKKLGISRQAVHKNVQALAKKGFLCLCEGQDKREKMICMTPHGEALLACRKNVMVKVEKAIAQTLGEEALAQLKTLLGKHWEENKV</sequence>
<dbReference type="RefSeq" id="WP_205458486.1">
    <property type="nucleotide sequence ID" value="NZ_JAFHKK010000006.1"/>
</dbReference>
<feature type="domain" description="HTH marR-type" evidence="1">
    <location>
        <begin position="42"/>
        <end position="81"/>
    </location>
</feature>
<dbReference type="Pfam" id="PF12802">
    <property type="entry name" value="MarR_2"/>
    <property type="match status" value="1"/>
</dbReference>
<dbReference type="EMBL" id="JAFHKK010000006">
    <property type="protein sequence ID" value="MBN2963935.1"/>
    <property type="molecule type" value="Genomic_DNA"/>
</dbReference>
<evidence type="ECO:0000313" key="2">
    <source>
        <dbReference type="EMBL" id="MBN2963935.1"/>
    </source>
</evidence>
<organism evidence="2 3">
    <name type="scientific">Sulfurospirillum tamanense</name>
    <dbReference type="NCBI Taxonomy" id="2813362"/>
    <lineage>
        <taxon>Bacteria</taxon>
        <taxon>Pseudomonadati</taxon>
        <taxon>Campylobacterota</taxon>
        <taxon>Epsilonproteobacteria</taxon>
        <taxon>Campylobacterales</taxon>
        <taxon>Sulfurospirillaceae</taxon>
        <taxon>Sulfurospirillum</taxon>
    </lineage>
</organism>
<dbReference type="Proteomes" id="UP000703590">
    <property type="component" value="Unassembled WGS sequence"/>
</dbReference>
<keyword evidence="3" id="KW-1185">Reference proteome</keyword>
<dbReference type="SUPFAM" id="SSF46785">
    <property type="entry name" value="Winged helix' DNA-binding domain"/>
    <property type="match status" value="1"/>
</dbReference>
<proteinExistence type="predicted"/>
<comment type="caution">
    <text evidence="2">The sequence shown here is derived from an EMBL/GenBank/DDBJ whole genome shotgun (WGS) entry which is preliminary data.</text>
</comment>